<gene>
    <name evidence="4" type="ORF">FSZ17_21660</name>
</gene>
<protein>
    <recommendedName>
        <fullName evidence="3">Rhamnogalacturonase A/B/Epimerase-like pectate lyase domain-containing protein</fullName>
    </recommendedName>
</protein>
<dbReference type="OrthoDB" id="2501352at2"/>
<proteinExistence type="predicted"/>
<evidence type="ECO:0000256" key="1">
    <source>
        <dbReference type="ARBA" id="ARBA00022737"/>
    </source>
</evidence>
<keyword evidence="2" id="KW-0812">Transmembrane</keyword>
<dbReference type="InterPro" id="IPR006626">
    <property type="entry name" value="PbH1"/>
</dbReference>
<feature type="domain" description="Rhamnogalacturonase A/B/Epimerase-like pectate lyase" evidence="3">
    <location>
        <begin position="62"/>
        <end position="116"/>
    </location>
</feature>
<sequence length="619" mass="68874">MINKGKDEMKTLDTEKIRGLIMKKKMVYVASLFLLIIAMMYVLNTKKTTRTPLEEYVYNVNDFQSIQAAITYVSKKSGGKIYFPPNKYEIKEELDIREGVELIGAGRNQTTISVSTPSGYLNREGSAVKFSDIKVNGKVRNCLNSPISPEDFGALGDAKTDDSLAFQNAANSGNGSVLELEEGKRYLIKDTVTIDIEKIKMINGNNSYLVLEEDIIGLKLLGSKETKGASPNSEQNNLIAEKEFMPIVSNLQIYSKSDSYVGTGIQAEGTFGLIIKNNHLYNLKTGIEFIGYNRNVIIENNQIWNIRNYGIHWNKVNLHQQIIENNHISFTKKNLFFEDSDVHNIHIIGNDLEGGGGEQEGNENSIHFLLTDNSLGDMSQIQIIGNSIEEHLAATSSLIKFENHTDDTSKMQIIEITGNELSGSKSNAIEFWNSSNVTINGNNFYGNQDDNIKILHKATGFNIMGNSFSGNLEAASNKGFLFLKSGLEVNNIIIYANTIDNLHGPVIQMKDNPDDPNAKFRGRLFIDGMNISNNIFTIAEDYQSNGEYLVDIEAHSIAGLVYTNNQLKGCSTCENGTRITANSINHSIINKNMIYNVKEGANKYKLPESTQDVIVSENR</sequence>
<dbReference type="Gene3D" id="2.160.20.10">
    <property type="entry name" value="Single-stranded right-handed beta-helix, Pectin lyase-like"/>
    <property type="match status" value="2"/>
</dbReference>
<keyword evidence="2" id="KW-1133">Transmembrane helix</keyword>
<dbReference type="InterPro" id="IPR011050">
    <property type="entry name" value="Pectin_lyase_fold/virulence"/>
</dbReference>
<keyword evidence="5" id="KW-1185">Reference proteome</keyword>
<evidence type="ECO:0000313" key="4">
    <source>
        <dbReference type="EMBL" id="QED49666.1"/>
    </source>
</evidence>
<evidence type="ECO:0000259" key="3">
    <source>
        <dbReference type="Pfam" id="PF12708"/>
    </source>
</evidence>
<dbReference type="STRING" id="1742359.GCA_001439625_03177"/>
<evidence type="ECO:0000256" key="2">
    <source>
        <dbReference type="SAM" id="Phobius"/>
    </source>
</evidence>
<dbReference type="Proteomes" id="UP000321555">
    <property type="component" value="Chromosome"/>
</dbReference>
<keyword evidence="2" id="KW-0472">Membrane</keyword>
<dbReference type="Pfam" id="PF12708">
    <property type="entry name" value="Pect-lyase_RHGA_epim"/>
    <property type="match status" value="1"/>
</dbReference>
<dbReference type="EMBL" id="CP042593">
    <property type="protein sequence ID" value="QED49666.1"/>
    <property type="molecule type" value="Genomic_DNA"/>
</dbReference>
<dbReference type="AlphaFoldDB" id="A0A5B8ZDR9"/>
<name>A0A5B8ZDR9_CYTDA</name>
<accession>A0A5B8ZDR9</accession>
<dbReference type="InterPro" id="IPR051550">
    <property type="entry name" value="SCF-Subunits/Alg-Epimerases"/>
</dbReference>
<reference evidence="5" key="1">
    <citation type="submission" date="2019-08" db="EMBL/GenBank/DDBJ databases">
        <authorList>
            <person name="Zheng X."/>
        </authorList>
    </citation>
    <scope>NUCLEOTIDE SEQUENCE [LARGE SCALE GENOMIC DNA]</scope>
    <source>
        <strain evidence="5">FJAT-25496</strain>
    </source>
</reference>
<dbReference type="SUPFAM" id="SSF51126">
    <property type="entry name" value="Pectin lyase-like"/>
    <property type="match status" value="3"/>
</dbReference>
<dbReference type="InterPro" id="IPR024535">
    <property type="entry name" value="RHGA/B-epi-like_pectate_lyase"/>
</dbReference>
<dbReference type="InterPro" id="IPR012334">
    <property type="entry name" value="Pectin_lyas_fold"/>
</dbReference>
<dbReference type="PANTHER" id="PTHR22990:SF15">
    <property type="entry name" value="F-BOX ONLY PROTEIN 10"/>
    <property type="match status" value="1"/>
</dbReference>
<feature type="transmembrane region" description="Helical" evidence="2">
    <location>
        <begin position="26"/>
        <end position="43"/>
    </location>
</feature>
<dbReference type="SMART" id="SM00710">
    <property type="entry name" value="PbH1"/>
    <property type="match status" value="7"/>
</dbReference>
<organism evidence="4 5">
    <name type="scientific">Cytobacillus dafuensis</name>
    <name type="common">Bacillus dafuensis</name>
    <dbReference type="NCBI Taxonomy" id="1742359"/>
    <lineage>
        <taxon>Bacteria</taxon>
        <taxon>Bacillati</taxon>
        <taxon>Bacillota</taxon>
        <taxon>Bacilli</taxon>
        <taxon>Bacillales</taxon>
        <taxon>Bacillaceae</taxon>
        <taxon>Cytobacillus</taxon>
    </lineage>
</organism>
<dbReference type="PANTHER" id="PTHR22990">
    <property type="entry name" value="F-BOX ONLY PROTEIN"/>
    <property type="match status" value="1"/>
</dbReference>
<dbReference type="KEGG" id="bda:FSZ17_21660"/>
<keyword evidence="1" id="KW-0677">Repeat</keyword>
<evidence type="ECO:0000313" key="5">
    <source>
        <dbReference type="Proteomes" id="UP000321555"/>
    </source>
</evidence>